<dbReference type="AlphaFoldDB" id="A0A6A6HTW7"/>
<accession>A0A6A6HTW7</accession>
<feature type="region of interest" description="Disordered" evidence="1">
    <location>
        <begin position="46"/>
        <end position="103"/>
    </location>
</feature>
<dbReference type="Proteomes" id="UP000800094">
    <property type="component" value="Unassembled WGS sequence"/>
</dbReference>
<evidence type="ECO:0000313" key="3">
    <source>
        <dbReference type="Proteomes" id="UP000800094"/>
    </source>
</evidence>
<evidence type="ECO:0000256" key="1">
    <source>
        <dbReference type="SAM" id="MobiDB-lite"/>
    </source>
</evidence>
<sequence length="193" mass="21573">MTFPHVWRPKACDGGLDWTAGVRPEERRTPRDVRFPRPATAGFVREWQRSAQVDDSPKKRAAPWIGPSQAPHPNGTASHYSAAQARPMVETRPSQPCRAAGERDHVAMKRQIWLGTRAQGLLEGGDRSHISWRADSQHAEAEARQRTPAHRGEAAIWPRRGCSISHSLLSCHLGEKVRGHALQNENEQRGRPA</sequence>
<evidence type="ECO:0000313" key="2">
    <source>
        <dbReference type="EMBL" id="KAF2241624.1"/>
    </source>
</evidence>
<name>A0A6A6HTW7_9PLEO</name>
<keyword evidence="3" id="KW-1185">Reference proteome</keyword>
<organism evidence="2 3">
    <name type="scientific">Trematosphaeria pertusa</name>
    <dbReference type="NCBI Taxonomy" id="390896"/>
    <lineage>
        <taxon>Eukaryota</taxon>
        <taxon>Fungi</taxon>
        <taxon>Dikarya</taxon>
        <taxon>Ascomycota</taxon>
        <taxon>Pezizomycotina</taxon>
        <taxon>Dothideomycetes</taxon>
        <taxon>Pleosporomycetidae</taxon>
        <taxon>Pleosporales</taxon>
        <taxon>Massarineae</taxon>
        <taxon>Trematosphaeriaceae</taxon>
        <taxon>Trematosphaeria</taxon>
    </lineage>
</organism>
<proteinExistence type="predicted"/>
<dbReference type="RefSeq" id="XP_033676628.1">
    <property type="nucleotide sequence ID" value="XM_033820314.1"/>
</dbReference>
<gene>
    <name evidence="2" type="ORF">BU26DRAFT_174742</name>
</gene>
<dbReference type="EMBL" id="ML987211">
    <property type="protein sequence ID" value="KAF2241624.1"/>
    <property type="molecule type" value="Genomic_DNA"/>
</dbReference>
<protein>
    <submittedName>
        <fullName evidence="2">Uncharacterized protein</fullName>
    </submittedName>
</protein>
<reference evidence="2" key="1">
    <citation type="journal article" date="2020" name="Stud. Mycol.">
        <title>101 Dothideomycetes genomes: a test case for predicting lifestyles and emergence of pathogens.</title>
        <authorList>
            <person name="Haridas S."/>
            <person name="Albert R."/>
            <person name="Binder M."/>
            <person name="Bloem J."/>
            <person name="Labutti K."/>
            <person name="Salamov A."/>
            <person name="Andreopoulos B."/>
            <person name="Baker S."/>
            <person name="Barry K."/>
            <person name="Bills G."/>
            <person name="Bluhm B."/>
            <person name="Cannon C."/>
            <person name="Castanera R."/>
            <person name="Culley D."/>
            <person name="Daum C."/>
            <person name="Ezra D."/>
            <person name="Gonzalez J."/>
            <person name="Henrissat B."/>
            <person name="Kuo A."/>
            <person name="Liang C."/>
            <person name="Lipzen A."/>
            <person name="Lutzoni F."/>
            <person name="Magnuson J."/>
            <person name="Mondo S."/>
            <person name="Nolan M."/>
            <person name="Ohm R."/>
            <person name="Pangilinan J."/>
            <person name="Park H.-J."/>
            <person name="Ramirez L."/>
            <person name="Alfaro M."/>
            <person name="Sun H."/>
            <person name="Tritt A."/>
            <person name="Yoshinaga Y."/>
            <person name="Zwiers L.-H."/>
            <person name="Turgeon B."/>
            <person name="Goodwin S."/>
            <person name="Spatafora J."/>
            <person name="Crous P."/>
            <person name="Grigoriev I."/>
        </authorList>
    </citation>
    <scope>NUCLEOTIDE SEQUENCE</scope>
    <source>
        <strain evidence="2">CBS 122368</strain>
    </source>
</reference>
<dbReference type="GeneID" id="54573644"/>